<feature type="compositionally biased region" description="Polar residues" evidence="7">
    <location>
        <begin position="1"/>
        <end position="19"/>
    </location>
</feature>
<proteinExistence type="inferred from homology"/>
<dbReference type="AlphaFoldDB" id="W6UI27"/>
<dbReference type="Pfam" id="PF04515">
    <property type="entry name" value="Choline_transpo"/>
    <property type="match status" value="1"/>
</dbReference>
<evidence type="ECO:0000256" key="3">
    <source>
        <dbReference type="ARBA" id="ARBA00022692"/>
    </source>
</evidence>
<feature type="transmembrane region" description="Helical" evidence="8">
    <location>
        <begin position="222"/>
        <end position="245"/>
    </location>
</feature>
<keyword evidence="3 8" id="KW-0812">Transmembrane</keyword>
<comment type="subcellular location">
    <subcellularLocation>
        <location evidence="1">Membrane</location>
        <topology evidence="1">Multi-pass membrane protein</topology>
    </subcellularLocation>
</comment>
<dbReference type="RefSeq" id="XP_024352331.1">
    <property type="nucleotide sequence ID" value="XM_024493232.1"/>
</dbReference>
<feature type="transmembrane region" description="Helical" evidence="8">
    <location>
        <begin position="816"/>
        <end position="837"/>
    </location>
</feature>
<dbReference type="Proteomes" id="UP000019149">
    <property type="component" value="Unassembled WGS sequence"/>
</dbReference>
<feature type="transmembrane region" description="Helical" evidence="8">
    <location>
        <begin position="657"/>
        <end position="685"/>
    </location>
</feature>
<dbReference type="EMBL" id="APAU02000023">
    <property type="protein sequence ID" value="EUB61135.1"/>
    <property type="molecule type" value="Genomic_DNA"/>
</dbReference>
<dbReference type="InterPro" id="IPR007603">
    <property type="entry name" value="Choline_transptr-like"/>
</dbReference>
<organism evidence="9 10">
    <name type="scientific">Echinococcus granulosus</name>
    <name type="common">Hydatid tapeworm</name>
    <dbReference type="NCBI Taxonomy" id="6210"/>
    <lineage>
        <taxon>Eukaryota</taxon>
        <taxon>Metazoa</taxon>
        <taxon>Spiralia</taxon>
        <taxon>Lophotrochozoa</taxon>
        <taxon>Platyhelminthes</taxon>
        <taxon>Cestoda</taxon>
        <taxon>Eucestoda</taxon>
        <taxon>Cyclophyllidea</taxon>
        <taxon>Taeniidae</taxon>
        <taxon>Echinococcus</taxon>
        <taxon>Echinococcus granulosus group</taxon>
    </lineage>
</organism>
<feature type="transmembrane region" description="Helical" evidence="8">
    <location>
        <begin position="857"/>
        <end position="877"/>
    </location>
</feature>
<dbReference type="KEGG" id="egl:EGR_03983"/>
<dbReference type="PANTHER" id="PTHR12385">
    <property type="entry name" value="CHOLINE TRANSPORTER-LIKE (SLC FAMILY 44)"/>
    <property type="match status" value="1"/>
</dbReference>
<keyword evidence="6" id="KW-0325">Glycoprotein</keyword>
<dbReference type="CTD" id="36339698"/>
<feature type="transmembrane region" description="Helical" evidence="8">
    <location>
        <begin position="697"/>
        <end position="716"/>
    </location>
</feature>
<evidence type="ECO:0000256" key="4">
    <source>
        <dbReference type="ARBA" id="ARBA00022989"/>
    </source>
</evidence>
<sequence>MGQKHSSQGNRATQSSVEDVSSARGDRKSHQEITLPVKNREQKYLFFFDMFSCLYLPEVVIQYGCPTKQVCVSSCPNYTWKASEGDSFESRSKMICEGGVSGNFEAYKLKSVSDLIQSGICAPEVLPTEAMFRRCVQLDIVPAIDQLNRRTLANPEAERPLLSCCDLPCMCGRSDPVELSTRIAINMDFGAEPWLVNKSKCILLAAIASFLWIFFMRMCTCAMVVFTLVAFVSIFGLGVTMSSLLRAPECRSLSCSKLLSSDAPIEDVNTLPGMIIDIRIVAIHATQNLVRQNLVDIPTIKTYAEDKIVLLPTGAEGPDILAATTGHRLDNHYYIGRNVASVWQLTDPAVQINAMMRSLHGKSLTGTCRITKDSLNLPGLDWFDKLGIDQVLIKPTCNQTRSSGTLLDPSQKSLMVVTTPIQSMTSHTTFCVTKTLQVLRHICGCRYGVVETLAMDNETRFMSQEFVTFAASMPCFLLMGKRSATGFCFWRYVETKKVNANSPPLFLTLDITVYFCYSTTWLILGIISGLILFLVLLIIIFIREKIVLAYRVIGEASKAIGYLPMTLFWPIIPFILIFGTIALWIFVDLNLRSIAVSEGVNYANSTVGLRYKSPEEWTAWALNASMKCDPTANNTEGQICLFVKHITTAYTPWLQVYNFFMCVWLINFFIAMDQITLAGAFATFYFNSQSQRRRHTIVGCCGLWLLFGTCVSALVYNTGSLALGSILITIFWFLRACLLRLERRLKTANNELAQFFLRCFCCCLWCLEKFLRFLNKNAYIMIAIYGHGFCRSARDAFQLIVRNVVRVFLVEKITDYILVVGKLAVSAAASCLAYFYLGGVIPDKLNLVPEQNLQLNYIFVPILVIAIASYLVAKAFFSVYEMGVDTIFICVCEDLERNDGTAEKPYFMNKSTMKMLKKPDAETSLS</sequence>
<evidence type="ECO:0000256" key="7">
    <source>
        <dbReference type="SAM" id="MobiDB-lite"/>
    </source>
</evidence>
<dbReference type="STRING" id="6210.W6UI27"/>
<gene>
    <name evidence="9" type="ORF">EGR_03983</name>
</gene>
<feature type="transmembrane region" description="Helical" evidence="8">
    <location>
        <begin position="722"/>
        <end position="741"/>
    </location>
</feature>
<name>W6UI27_ECHGR</name>
<protein>
    <submittedName>
        <fullName evidence="9">Choline transporter-like protein 5-A</fullName>
    </submittedName>
</protein>
<keyword evidence="5 8" id="KW-0472">Membrane</keyword>
<comment type="caution">
    <text evidence="9">The sequence shown here is derived from an EMBL/GenBank/DDBJ whole genome shotgun (WGS) entry which is preliminary data.</text>
</comment>
<evidence type="ECO:0000256" key="8">
    <source>
        <dbReference type="SAM" id="Phobius"/>
    </source>
</evidence>
<dbReference type="GO" id="GO:0022857">
    <property type="term" value="F:transmembrane transporter activity"/>
    <property type="evidence" value="ECO:0007669"/>
    <property type="project" value="InterPro"/>
</dbReference>
<evidence type="ECO:0000313" key="10">
    <source>
        <dbReference type="Proteomes" id="UP000019149"/>
    </source>
</evidence>
<feature type="transmembrane region" description="Helical" evidence="8">
    <location>
        <begin position="521"/>
        <end position="542"/>
    </location>
</feature>
<accession>W6UI27</accession>
<evidence type="ECO:0000256" key="1">
    <source>
        <dbReference type="ARBA" id="ARBA00004141"/>
    </source>
</evidence>
<dbReference type="OrthoDB" id="420519at2759"/>
<feature type="region of interest" description="Disordered" evidence="7">
    <location>
        <begin position="1"/>
        <end position="33"/>
    </location>
</feature>
<dbReference type="GeneID" id="36339698"/>
<reference evidence="9 10" key="1">
    <citation type="journal article" date="2013" name="Nat. Genet.">
        <title>The genome of the hydatid tapeworm Echinococcus granulosus.</title>
        <authorList>
            <person name="Zheng H."/>
            <person name="Zhang W."/>
            <person name="Zhang L."/>
            <person name="Zhang Z."/>
            <person name="Li J."/>
            <person name="Lu G."/>
            <person name="Zhu Y."/>
            <person name="Wang Y."/>
            <person name="Huang Y."/>
            <person name="Liu J."/>
            <person name="Kang H."/>
            <person name="Chen J."/>
            <person name="Wang L."/>
            <person name="Chen A."/>
            <person name="Yu S."/>
            <person name="Gao Z."/>
            <person name="Jin L."/>
            <person name="Gu W."/>
            <person name="Wang Z."/>
            <person name="Zhao L."/>
            <person name="Shi B."/>
            <person name="Wen H."/>
            <person name="Lin R."/>
            <person name="Jones M.K."/>
            <person name="Brejova B."/>
            <person name="Vinar T."/>
            <person name="Zhao G."/>
            <person name="McManus D.P."/>
            <person name="Chen Z."/>
            <person name="Zhou Y."/>
            <person name="Wang S."/>
        </authorList>
    </citation>
    <scope>NUCLEOTIDE SEQUENCE [LARGE SCALE GENOMIC DNA]</scope>
</reference>
<evidence type="ECO:0000256" key="5">
    <source>
        <dbReference type="ARBA" id="ARBA00023136"/>
    </source>
</evidence>
<keyword evidence="4 8" id="KW-1133">Transmembrane helix</keyword>
<comment type="similarity">
    <text evidence="2">Belongs to the CTL (choline transporter-like) family.</text>
</comment>
<dbReference type="PANTHER" id="PTHR12385:SF14">
    <property type="entry name" value="CHOLINE TRANSPORTER-LIKE 2"/>
    <property type="match status" value="1"/>
</dbReference>
<keyword evidence="10" id="KW-1185">Reference proteome</keyword>
<dbReference type="GO" id="GO:0016020">
    <property type="term" value="C:membrane"/>
    <property type="evidence" value="ECO:0007669"/>
    <property type="project" value="UniProtKB-SubCell"/>
</dbReference>
<evidence type="ECO:0000313" key="9">
    <source>
        <dbReference type="EMBL" id="EUB61135.1"/>
    </source>
</evidence>
<feature type="transmembrane region" description="Helical" evidence="8">
    <location>
        <begin position="194"/>
        <end position="215"/>
    </location>
</feature>
<feature type="transmembrane region" description="Helical" evidence="8">
    <location>
        <begin position="562"/>
        <end position="587"/>
    </location>
</feature>
<evidence type="ECO:0000256" key="6">
    <source>
        <dbReference type="ARBA" id="ARBA00023180"/>
    </source>
</evidence>
<evidence type="ECO:0000256" key="2">
    <source>
        <dbReference type="ARBA" id="ARBA00007168"/>
    </source>
</evidence>